<proteinExistence type="predicted"/>
<accession>A0A316A4A6</accession>
<keyword evidence="3" id="KW-1185">Reference proteome</keyword>
<name>A0A316A4A6_SEDFL</name>
<keyword evidence="1" id="KW-0472">Membrane</keyword>
<feature type="transmembrane region" description="Helical" evidence="1">
    <location>
        <begin position="7"/>
        <end position="30"/>
    </location>
</feature>
<gene>
    <name evidence="2" type="ORF">BC781_101938</name>
</gene>
<dbReference type="EMBL" id="QGDO01000001">
    <property type="protein sequence ID" value="PWJ44567.1"/>
    <property type="molecule type" value="Genomic_DNA"/>
</dbReference>
<comment type="caution">
    <text evidence="2">The sequence shown here is derived from an EMBL/GenBank/DDBJ whole genome shotgun (WGS) entry which is preliminary data.</text>
</comment>
<evidence type="ECO:0000313" key="2">
    <source>
        <dbReference type="EMBL" id="PWJ44567.1"/>
    </source>
</evidence>
<dbReference type="AlphaFoldDB" id="A0A316A4A6"/>
<organism evidence="2 3">
    <name type="scientific">Sediminitomix flava</name>
    <dbReference type="NCBI Taxonomy" id="379075"/>
    <lineage>
        <taxon>Bacteria</taxon>
        <taxon>Pseudomonadati</taxon>
        <taxon>Bacteroidota</taxon>
        <taxon>Cytophagia</taxon>
        <taxon>Cytophagales</taxon>
        <taxon>Flammeovirgaceae</taxon>
        <taxon>Sediminitomix</taxon>
    </lineage>
</organism>
<protein>
    <submittedName>
        <fullName evidence="2">Uncharacterized protein</fullName>
    </submittedName>
</protein>
<keyword evidence="1" id="KW-0812">Transmembrane</keyword>
<reference evidence="2 3" key="1">
    <citation type="submission" date="2018-03" db="EMBL/GenBank/DDBJ databases">
        <title>Genomic Encyclopedia of Archaeal and Bacterial Type Strains, Phase II (KMG-II): from individual species to whole genera.</title>
        <authorList>
            <person name="Goeker M."/>
        </authorList>
    </citation>
    <scope>NUCLEOTIDE SEQUENCE [LARGE SCALE GENOMIC DNA]</scope>
    <source>
        <strain evidence="2 3">DSM 28229</strain>
    </source>
</reference>
<sequence length="134" mass="15562">MKGKNEFQFLIIGVYLPIFLVFLFFFLTGYKFKNDSNSIKKCYSSSFHGTVTKKYEKREKFRKKTYIELSDGSVLQVFKYRRTFNNKGLNKHAVVGDSISKNAEDLSAYVYPSSDKNNSHGDSIEVCYCEENIQ</sequence>
<keyword evidence="1" id="KW-1133">Transmembrane helix</keyword>
<evidence type="ECO:0000313" key="3">
    <source>
        <dbReference type="Proteomes" id="UP000245535"/>
    </source>
</evidence>
<evidence type="ECO:0000256" key="1">
    <source>
        <dbReference type="SAM" id="Phobius"/>
    </source>
</evidence>
<dbReference type="Proteomes" id="UP000245535">
    <property type="component" value="Unassembled WGS sequence"/>
</dbReference>
<dbReference type="RefSeq" id="WP_109616052.1">
    <property type="nucleotide sequence ID" value="NZ_QGDO01000001.1"/>
</dbReference>